<dbReference type="InterPro" id="IPR000477">
    <property type="entry name" value="RT_dom"/>
</dbReference>
<evidence type="ECO:0000313" key="2">
    <source>
        <dbReference type="EMBL" id="CAE1270070.1"/>
    </source>
</evidence>
<keyword evidence="3" id="KW-1185">Reference proteome</keyword>
<proteinExistence type="predicted"/>
<gene>
    <name evidence="2" type="ORF">SPHA_36901</name>
</gene>
<dbReference type="AlphaFoldDB" id="A0A812CCM6"/>
<protein>
    <recommendedName>
        <fullName evidence="1">Reverse transcriptase domain-containing protein</fullName>
    </recommendedName>
</protein>
<sequence length="451" mass="51525">MTVVRPTSSVLDSRACRVQIRAVRMDRIIHLSAHASALKSATVKVAHAHLGVTRRRHRDWITWESLQLVKKTSVAGLTGATNFRDLRRRATHSNRADRNAHWHVFTEETERAVACGDSRKLYQMVRRASRGIAEVSETLNRWKEHFNELLNHPTPATEVAVEATDEYDCNSTPATVNEVRDILRHLHNNKAPGEDGIPAEVYKAVPDVFASWEHYVFNAVWLSESYPADWFDAILLPFFKKGDRRLCANYRGISLIDVVDKVFAMLLLRRFHRIRDVRTRPSQAGFHPGRGCVDQILSLRRTLEQRWAYQQPTVLCFVDFAAALDTVNRGALWRIMEADGMPAKLLRLIRCYYRSMRARARAYGEESETFEVKTGVRQGCALSSTLFNYTIDYILGKALRDYAGVAFGSGEQNKDLFVVFAVVKGFRYCISNCSLQIFVRISCSRKNAPLW</sequence>
<dbReference type="Proteomes" id="UP000597762">
    <property type="component" value="Unassembled WGS sequence"/>
</dbReference>
<dbReference type="CDD" id="cd01650">
    <property type="entry name" value="RT_nLTR_like"/>
    <property type="match status" value="1"/>
</dbReference>
<evidence type="ECO:0000259" key="1">
    <source>
        <dbReference type="Pfam" id="PF00078"/>
    </source>
</evidence>
<name>A0A812CCM6_ACAPH</name>
<reference evidence="2" key="1">
    <citation type="submission" date="2021-01" db="EMBL/GenBank/DDBJ databases">
        <authorList>
            <person name="Li R."/>
            <person name="Bekaert M."/>
        </authorList>
    </citation>
    <scope>NUCLEOTIDE SEQUENCE</scope>
    <source>
        <strain evidence="2">Farmed</strain>
    </source>
</reference>
<accession>A0A812CCM6</accession>
<dbReference type="Pfam" id="PF00078">
    <property type="entry name" value="RVT_1"/>
    <property type="match status" value="1"/>
</dbReference>
<dbReference type="OrthoDB" id="6123744at2759"/>
<dbReference type="EMBL" id="CAHIKZ030001626">
    <property type="protein sequence ID" value="CAE1270070.1"/>
    <property type="molecule type" value="Genomic_DNA"/>
</dbReference>
<comment type="caution">
    <text evidence="2">The sequence shown here is derived from an EMBL/GenBank/DDBJ whole genome shotgun (WGS) entry which is preliminary data.</text>
</comment>
<dbReference type="SUPFAM" id="SSF56672">
    <property type="entry name" value="DNA/RNA polymerases"/>
    <property type="match status" value="1"/>
</dbReference>
<dbReference type="InterPro" id="IPR043502">
    <property type="entry name" value="DNA/RNA_pol_sf"/>
</dbReference>
<dbReference type="PANTHER" id="PTHR19446">
    <property type="entry name" value="REVERSE TRANSCRIPTASES"/>
    <property type="match status" value="1"/>
</dbReference>
<feature type="domain" description="Reverse transcriptase" evidence="1">
    <location>
        <begin position="240"/>
        <end position="399"/>
    </location>
</feature>
<evidence type="ECO:0000313" key="3">
    <source>
        <dbReference type="Proteomes" id="UP000597762"/>
    </source>
</evidence>
<organism evidence="2 3">
    <name type="scientific">Acanthosepion pharaonis</name>
    <name type="common">Pharaoh cuttlefish</name>
    <name type="synonym">Sepia pharaonis</name>
    <dbReference type="NCBI Taxonomy" id="158019"/>
    <lineage>
        <taxon>Eukaryota</taxon>
        <taxon>Metazoa</taxon>
        <taxon>Spiralia</taxon>
        <taxon>Lophotrochozoa</taxon>
        <taxon>Mollusca</taxon>
        <taxon>Cephalopoda</taxon>
        <taxon>Coleoidea</taxon>
        <taxon>Decapodiformes</taxon>
        <taxon>Sepiida</taxon>
        <taxon>Sepiina</taxon>
        <taxon>Sepiidae</taxon>
        <taxon>Acanthosepion</taxon>
    </lineage>
</organism>